<reference evidence="2" key="1">
    <citation type="submission" date="2023-03" db="EMBL/GenBank/DDBJ databases">
        <title>Massive genome expansion in bonnet fungi (Mycena s.s.) driven by repeated elements and novel gene families across ecological guilds.</title>
        <authorList>
            <consortium name="Lawrence Berkeley National Laboratory"/>
            <person name="Harder C.B."/>
            <person name="Miyauchi S."/>
            <person name="Viragh M."/>
            <person name="Kuo A."/>
            <person name="Thoen E."/>
            <person name="Andreopoulos B."/>
            <person name="Lu D."/>
            <person name="Skrede I."/>
            <person name="Drula E."/>
            <person name="Henrissat B."/>
            <person name="Morin E."/>
            <person name="Kohler A."/>
            <person name="Barry K."/>
            <person name="LaButti K."/>
            <person name="Morin E."/>
            <person name="Salamov A."/>
            <person name="Lipzen A."/>
            <person name="Mereny Z."/>
            <person name="Hegedus B."/>
            <person name="Baldrian P."/>
            <person name="Stursova M."/>
            <person name="Weitz H."/>
            <person name="Taylor A."/>
            <person name="Grigoriev I.V."/>
            <person name="Nagy L.G."/>
            <person name="Martin F."/>
            <person name="Kauserud H."/>
        </authorList>
    </citation>
    <scope>NUCLEOTIDE SEQUENCE</scope>
    <source>
        <strain evidence="2">9144</strain>
    </source>
</reference>
<keyword evidence="3" id="KW-1185">Reference proteome</keyword>
<accession>A0AAD6VTD0</accession>
<dbReference type="EMBL" id="JARJCW010000011">
    <property type="protein sequence ID" value="KAJ7219411.1"/>
    <property type="molecule type" value="Genomic_DNA"/>
</dbReference>
<dbReference type="Gene3D" id="2.60.120.650">
    <property type="entry name" value="Cupin"/>
    <property type="match status" value="1"/>
</dbReference>
<dbReference type="SMART" id="SM00558">
    <property type="entry name" value="JmjC"/>
    <property type="match status" value="1"/>
</dbReference>
<sequence>MKDRKSRRKPAPKVPAFVSCKGWSLDTLVAKSKNFHKVHRVRWSKSTAEQIKEYDAANRGKPLIVEGLHEHPKWITAEFTPEWLLEHSGSQEISARNVHDRTDKALLLSDFIKNARATSHFVTPGEKERLYGKDVPCPSEWKKFLHTGAVIPASLAPDGPDNVLNNLPKADRPETLMCYLGIGDTFTPYLCASYGHNLMTYTENGGSSFWFMTETSSANAAAEFFHSVLEQELDHESHVVLLDELAKAPFNVYIAEQKLGDLILVPPRSAHQVVNSGGLTIKTSWSRMTVDSLTLALRYELPLYRRVCRIETYRVKSTIYHTLRRVIRQGKRNRDGRESPAGSPNVNAKEMASILDTLLRLFDSTLKEEYTQEHKDIPTLSEVDKEDDCDIGQLACNFCGCDLFQSFFECTTCVKAVGQKRVARGAGFNICPGCYAEGRSCHCEVMSPVQCRSPADLLKTRKQGIALLAQLKGGKSGLGLPSEKYVWLRSSLPPIHRLQGSCWQTAG</sequence>
<evidence type="ECO:0000259" key="1">
    <source>
        <dbReference type="PROSITE" id="PS51184"/>
    </source>
</evidence>
<proteinExistence type="predicted"/>
<dbReference type="AlphaFoldDB" id="A0AAD6VTD0"/>
<gene>
    <name evidence="2" type="ORF">GGX14DRAFT_356277</name>
</gene>
<feature type="domain" description="JmjC" evidence="1">
    <location>
        <begin position="140"/>
        <end position="304"/>
    </location>
</feature>
<protein>
    <recommendedName>
        <fullName evidence="1">JmjC domain-containing protein</fullName>
    </recommendedName>
</protein>
<dbReference type="Proteomes" id="UP001219525">
    <property type="component" value="Unassembled WGS sequence"/>
</dbReference>
<evidence type="ECO:0000313" key="3">
    <source>
        <dbReference type="Proteomes" id="UP001219525"/>
    </source>
</evidence>
<organism evidence="2 3">
    <name type="scientific">Mycena pura</name>
    <dbReference type="NCBI Taxonomy" id="153505"/>
    <lineage>
        <taxon>Eukaryota</taxon>
        <taxon>Fungi</taxon>
        <taxon>Dikarya</taxon>
        <taxon>Basidiomycota</taxon>
        <taxon>Agaricomycotina</taxon>
        <taxon>Agaricomycetes</taxon>
        <taxon>Agaricomycetidae</taxon>
        <taxon>Agaricales</taxon>
        <taxon>Marasmiineae</taxon>
        <taxon>Mycenaceae</taxon>
        <taxon>Mycena</taxon>
    </lineage>
</organism>
<dbReference type="InterPro" id="IPR003347">
    <property type="entry name" value="JmjC_dom"/>
</dbReference>
<comment type="caution">
    <text evidence="2">The sequence shown here is derived from an EMBL/GenBank/DDBJ whole genome shotgun (WGS) entry which is preliminary data.</text>
</comment>
<name>A0AAD6VTD0_9AGAR</name>
<dbReference type="PROSITE" id="PS51184">
    <property type="entry name" value="JMJC"/>
    <property type="match status" value="1"/>
</dbReference>
<evidence type="ECO:0000313" key="2">
    <source>
        <dbReference type="EMBL" id="KAJ7219411.1"/>
    </source>
</evidence>
<dbReference type="SUPFAM" id="SSF51197">
    <property type="entry name" value="Clavaminate synthase-like"/>
    <property type="match status" value="1"/>
</dbReference>
<dbReference type="Pfam" id="PF02373">
    <property type="entry name" value="JmjC"/>
    <property type="match status" value="1"/>
</dbReference>